<dbReference type="EMBL" id="CM037016">
    <property type="protein sequence ID" value="KAH7678779.1"/>
    <property type="molecule type" value="Genomic_DNA"/>
</dbReference>
<evidence type="ECO:0000313" key="1">
    <source>
        <dbReference type="EMBL" id="KAH7678779.1"/>
    </source>
</evidence>
<comment type="caution">
    <text evidence="1">The sequence shown here is derived from an EMBL/GenBank/DDBJ whole genome shotgun (WGS) entry which is preliminary data.</text>
</comment>
<organism evidence="1 2">
    <name type="scientific">Dioscorea alata</name>
    <name type="common">Purple yam</name>
    <dbReference type="NCBI Taxonomy" id="55571"/>
    <lineage>
        <taxon>Eukaryota</taxon>
        <taxon>Viridiplantae</taxon>
        <taxon>Streptophyta</taxon>
        <taxon>Embryophyta</taxon>
        <taxon>Tracheophyta</taxon>
        <taxon>Spermatophyta</taxon>
        <taxon>Magnoliopsida</taxon>
        <taxon>Liliopsida</taxon>
        <taxon>Dioscoreales</taxon>
        <taxon>Dioscoreaceae</taxon>
        <taxon>Dioscorea</taxon>
    </lineage>
</organism>
<sequence>MICSYKLLSKFMITTSFLLSNIITTTLCYFISTSPSFLPTFPTPSSSSSSSLPALSPDMMPEFPTPGRATPDTALPTITSTPSPPDPDVCGPEFAFAPSSLSSTASTKKSLLSLHRFDLGFILLVVVCMFHFFLF</sequence>
<reference evidence="2" key="1">
    <citation type="journal article" date="2022" name="Nat. Commun.">
        <title>Chromosome evolution and the genetic basis of agronomically important traits in greater yam.</title>
        <authorList>
            <person name="Bredeson J.V."/>
            <person name="Lyons J.B."/>
            <person name="Oniyinde I.O."/>
            <person name="Okereke N.R."/>
            <person name="Kolade O."/>
            <person name="Nnabue I."/>
            <person name="Nwadili C.O."/>
            <person name="Hribova E."/>
            <person name="Parker M."/>
            <person name="Nwogha J."/>
            <person name="Shu S."/>
            <person name="Carlson J."/>
            <person name="Kariba R."/>
            <person name="Muthemba S."/>
            <person name="Knop K."/>
            <person name="Barton G.J."/>
            <person name="Sherwood A.V."/>
            <person name="Lopez-Montes A."/>
            <person name="Asiedu R."/>
            <person name="Jamnadass R."/>
            <person name="Muchugi A."/>
            <person name="Goodstein D."/>
            <person name="Egesi C.N."/>
            <person name="Featherston J."/>
            <person name="Asfaw A."/>
            <person name="Simpson G.G."/>
            <person name="Dolezel J."/>
            <person name="Hendre P.S."/>
            <person name="Van Deynze A."/>
            <person name="Kumar P.L."/>
            <person name="Obidiegwu J.E."/>
            <person name="Bhattacharjee R."/>
            <person name="Rokhsar D.S."/>
        </authorList>
    </citation>
    <scope>NUCLEOTIDE SEQUENCE [LARGE SCALE GENOMIC DNA]</scope>
    <source>
        <strain evidence="2">cv. TDa95/00328</strain>
    </source>
</reference>
<name>A0ACB7VVK1_DIOAL</name>
<keyword evidence="2" id="KW-1185">Reference proteome</keyword>
<accession>A0ACB7VVK1</accession>
<protein>
    <submittedName>
        <fullName evidence="1">Uncharacterized protein</fullName>
    </submittedName>
</protein>
<evidence type="ECO:0000313" key="2">
    <source>
        <dbReference type="Proteomes" id="UP000827976"/>
    </source>
</evidence>
<gene>
    <name evidence="1" type="ORF">IHE45_06G019600</name>
</gene>
<dbReference type="Proteomes" id="UP000827976">
    <property type="component" value="Chromosome 6"/>
</dbReference>
<proteinExistence type="predicted"/>